<evidence type="ECO:0000313" key="2">
    <source>
        <dbReference type="EMBL" id="KXS33046.1"/>
    </source>
</evidence>
<comment type="caution">
    <text evidence="2">The sequence shown here is derived from an EMBL/GenBank/DDBJ whole genome shotgun (WGS) entry which is preliminary data.</text>
</comment>
<reference evidence="2 3" key="2">
    <citation type="submission" date="2016-03" db="EMBL/GenBank/DDBJ databases">
        <title>New uncultured bacterium of the family Gallionellaceae from acid mine drainage: description and reconstruction of genome based on metagenomic analysis of microbial community.</title>
        <authorList>
            <person name="Kadnikov V."/>
            <person name="Ivasenko D."/>
            <person name="Beletsky A."/>
            <person name="Mardanov A."/>
            <person name="Danilova E."/>
            <person name="Pimenov N."/>
            <person name="Karnachuk O."/>
            <person name="Ravin N."/>
        </authorList>
    </citation>
    <scope>NUCLEOTIDE SEQUENCE [LARGE SCALE GENOMIC DNA]</scope>
    <source>
        <strain evidence="2">ShG14-8</strain>
    </source>
</reference>
<evidence type="ECO:0000256" key="1">
    <source>
        <dbReference type="ARBA" id="ARBA00010554"/>
    </source>
</evidence>
<name>A0A139BVN4_9PROT</name>
<evidence type="ECO:0000313" key="3">
    <source>
        <dbReference type="Proteomes" id="UP000070578"/>
    </source>
</evidence>
<organism evidence="2 3">
    <name type="scientific">Candidatus Gallionella acididurans</name>
    <dbReference type="NCBI Taxonomy" id="1796491"/>
    <lineage>
        <taxon>Bacteria</taxon>
        <taxon>Pseudomonadati</taxon>
        <taxon>Pseudomonadota</taxon>
        <taxon>Betaproteobacteria</taxon>
        <taxon>Nitrosomonadales</taxon>
        <taxon>Gallionellaceae</taxon>
        <taxon>Gallionella</taxon>
    </lineage>
</organism>
<dbReference type="Gene3D" id="3.30.70.120">
    <property type="match status" value="1"/>
</dbReference>
<dbReference type="SUPFAM" id="SSF54913">
    <property type="entry name" value="GlnB-like"/>
    <property type="match status" value="1"/>
</dbReference>
<dbReference type="PANTHER" id="PTHR35983">
    <property type="entry name" value="UPF0166 PROTEIN TM_0021"/>
    <property type="match status" value="1"/>
</dbReference>
<dbReference type="Proteomes" id="UP000070578">
    <property type="component" value="Unassembled WGS sequence"/>
</dbReference>
<dbReference type="Pfam" id="PF02641">
    <property type="entry name" value="DUF190"/>
    <property type="match status" value="1"/>
</dbReference>
<comment type="similarity">
    <text evidence="1">Belongs to the UPF0166 family.</text>
</comment>
<gene>
    <name evidence="2" type="ORF">AWT59_0802</name>
</gene>
<dbReference type="AlphaFoldDB" id="A0A139BVN4"/>
<protein>
    <submittedName>
        <fullName evidence="2">Uncharacterized protein</fullName>
    </submittedName>
</protein>
<dbReference type="PANTHER" id="PTHR35983:SF1">
    <property type="entry name" value="UPF0166 PROTEIN TM_0021"/>
    <property type="match status" value="1"/>
</dbReference>
<sequence length="101" mass="11424">MNLLSFYISEKQHHAGMPLYEWLLEEAKSLGVHGGSAFRAIAGFGRHGRMHEETFFELAGELAVKVEFIVDDTLAEQLLEKIRSQGLKLFHVRQRVQTGGI</sequence>
<accession>A0A139BVN4</accession>
<dbReference type="InterPro" id="IPR003793">
    <property type="entry name" value="UPF0166"/>
</dbReference>
<proteinExistence type="inferred from homology"/>
<reference evidence="2 3" key="1">
    <citation type="submission" date="2016-02" db="EMBL/GenBank/DDBJ databases">
        <authorList>
            <person name="Wen L."/>
            <person name="He K."/>
            <person name="Yang H."/>
        </authorList>
    </citation>
    <scope>NUCLEOTIDE SEQUENCE [LARGE SCALE GENOMIC DNA]</scope>
    <source>
        <strain evidence="2">ShG14-8</strain>
    </source>
</reference>
<dbReference type="InterPro" id="IPR015867">
    <property type="entry name" value="N-reg_PII/ATP_PRibTrfase_C"/>
</dbReference>
<dbReference type="InterPro" id="IPR011322">
    <property type="entry name" value="N-reg_PII-like_a/b"/>
</dbReference>
<dbReference type="EMBL" id="LSLI01000012">
    <property type="protein sequence ID" value="KXS33046.1"/>
    <property type="molecule type" value="Genomic_DNA"/>
</dbReference>